<evidence type="ECO:0000313" key="3">
    <source>
        <dbReference type="EMBL" id="KAL2052626.1"/>
    </source>
</evidence>
<organism evidence="3 4">
    <name type="scientific">Lepraria finkii</name>
    <dbReference type="NCBI Taxonomy" id="1340010"/>
    <lineage>
        <taxon>Eukaryota</taxon>
        <taxon>Fungi</taxon>
        <taxon>Dikarya</taxon>
        <taxon>Ascomycota</taxon>
        <taxon>Pezizomycotina</taxon>
        <taxon>Lecanoromycetes</taxon>
        <taxon>OSLEUM clade</taxon>
        <taxon>Lecanoromycetidae</taxon>
        <taxon>Lecanorales</taxon>
        <taxon>Lecanorineae</taxon>
        <taxon>Stereocaulaceae</taxon>
        <taxon>Lepraria</taxon>
    </lineage>
</organism>
<feature type="region of interest" description="Disordered" evidence="1">
    <location>
        <begin position="183"/>
        <end position="233"/>
    </location>
</feature>
<dbReference type="InterPro" id="IPR006966">
    <property type="entry name" value="Peroxin-3"/>
</dbReference>
<proteinExistence type="predicted"/>
<accession>A0ABR4B6H4</accession>
<keyword evidence="4" id="KW-1185">Reference proteome</keyword>
<gene>
    <name evidence="3" type="ORF">ABVK25_007186</name>
</gene>
<comment type="caution">
    <text evidence="3">The sequence shown here is derived from an EMBL/GenBank/DDBJ whole genome shotgun (WGS) entry which is preliminary data.</text>
</comment>
<dbReference type="Pfam" id="PF04882">
    <property type="entry name" value="Peroxin-3"/>
    <property type="match status" value="1"/>
</dbReference>
<feature type="compositionally biased region" description="Pro residues" evidence="1">
    <location>
        <begin position="425"/>
        <end position="435"/>
    </location>
</feature>
<keyword evidence="2" id="KW-0812">Transmembrane</keyword>
<dbReference type="PANTHER" id="PTHR28080:SF1">
    <property type="entry name" value="PEROXISOMAL BIOGENESIS FACTOR 3"/>
    <property type="match status" value="1"/>
</dbReference>
<dbReference type="Proteomes" id="UP001590951">
    <property type="component" value="Unassembled WGS sequence"/>
</dbReference>
<reference evidence="3 4" key="1">
    <citation type="submission" date="2024-09" db="EMBL/GenBank/DDBJ databases">
        <title>Rethinking Asexuality: The Enigmatic Case of Functional Sexual Genes in Lepraria (Stereocaulaceae).</title>
        <authorList>
            <person name="Doellman M."/>
            <person name="Sun Y."/>
            <person name="Barcenas-Pena A."/>
            <person name="Lumbsch H.T."/>
            <person name="Grewe F."/>
        </authorList>
    </citation>
    <scope>NUCLEOTIDE SEQUENCE [LARGE SCALE GENOMIC DNA]</scope>
    <source>
        <strain evidence="3 4">Grewe 0041</strain>
    </source>
</reference>
<sequence>MTLSAGGADSIVRETKLGTPDAGKKAEVVGAEAAGASKLRSDNQPLLMCVQRTTILFQFFAHTQASHYSKPRATTLSVLVEGMINATRRWLRRNRTGFAIGFGVIGIGYIAGQYVLSKITEARERMAGDRIAKENLRRRFQHNQEDCTITVLELLPTLSENIIEALPSEKILEGLQQKKAQRLGRSAGTSDVVPSDFSSGSPSTVDEDGRSMSSESYVHASQMAASSAGNGESRLGKSKAQLWGELKISSITRVFTLLYTVSLLSLLTRIQLNLLGRRNYLSSVVASASHPPQDHTISLENRDDDNVEQAYGNDFEVNRKYLTFSWWLLHRGWRDIMDEVETAVKEVFGPLNPREDISLERMSSLILDVRRKVEGATPEERRIREWLSSVLPPHNQEDSVLRDSGLSTPPPQPQQPPTLQDPMFIPSPPASPPPAASTIAPPLRRLLDETSDLIESPMFTHVLTLLLDATFSQLADKKLRSEAYKLPPLMPKPSPEARITEIADMDPATASAKLPIILAVMVREAHNIGRGVPNEYVQAMESVSELEGFAAVVYSSNFEFEAGFEASVSPDTMASGSGADAIPMGKILEDPSSDEAEEAVQVEKGGGIIDRITGVVDTAWGGFESVWGSVTARGGDTMAG</sequence>
<evidence type="ECO:0008006" key="5">
    <source>
        <dbReference type="Google" id="ProtNLM"/>
    </source>
</evidence>
<keyword evidence="2" id="KW-0472">Membrane</keyword>
<dbReference type="PANTHER" id="PTHR28080">
    <property type="entry name" value="PEROXISOMAL BIOGENESIS FACTOR 3"/>
    <property type="match status" value="1"/>
</dbReference>
<protein>
    <recommendedName>
        <fullName evidence="5">Peroxisomal biogenesis factor 3</fullName>
    </recommendedName>
</protein>
<name>A0ABR4B6H4_9LECA</name>
<feature type="transmembrane region" description="Helical" evidence="2">
    <location>
        <begin position="98"/>
        <end position="116"/>
    </location>
</feature>
<evidence type="ECO:0000256" key="2">
    <source>
        <dbReference type="SAM" id="Phobius"/>
    </source>
</evidence>
<evidence type="ECO:0000256" key="1">
    <source>
        <dbReference type="SAM" id="MobiDB-lite"/>
    </source>
</evidence>
<evidence type="ECO:0000313" key="4">
    <source>
        <dbReference type="Proteomes" id="UP001590951"/>
    </source>
</evidence>
<keyword evidence="2" id="KW-1133">Transmembrane helix</keyword>
<dbReference type="EMBL" id="JBHFEH010000026">
    <property type="protein sequence ID" value="KAL2052626.1"/>
    <property type="molecule type" value="Genomic_DNA"/>
</dbReference>
<feature type="region of interest" description="Disordered" evidence="1">
    <location>
        <begin position="394"/>
        <end position="439"/>
    </location>
</feature>